<evidence type="ECO:0000256" key="2">
    <source>
        <dbReference type="ARBA" id="ARBA00023015"/>
    </source>
</evidence>
<protein>
    <submittedName>
        <fullName evidence="6">BlaI/MecI/CopY family transcriptional regulator</fullName>
    </submittedName>
</protein>
<dbReference type="GO" id="GO:0003677">
    <property type="term" value="F:DNA binding"/>
    <property type="evidence" value="ECO:0007669"/>
    <property type="project" value="UniProtKB-KW"/>
</dbReference>
<gene>
    <name evidence="6" type="ORF">ENN90_11610</name>
</gene>
<evidence type="ECO:0000256" key="1">
    <source>
        <dbReference type="ARBA" id="ARBA00011046"/>
    </source>
</evidence>
<proteinExistence type="inferred from homology"/>
<organism evidence="6">
    <name type="scientific">Mariniphaga anaerophila</name>
    <dbReference type="NCBI Taxonomy" id="1484053"/>
    <lineage>
        <taxon>Bacteria</taxon>
        <taxon>Pseudomonadati</taxon>
        <taxon>Bacteroidota</taxon>
        <taxon>Bacteroidia</taxon>
        <taxon>Marinilabiliales</taxon>
        <taxon>Prolixibacteraceae</taxon>
        <taxon>Mariniphaga</taxon>
    </lineage>
</organism>
<dbReference type="Gene3D" id="1.10.10.10">
    <property type="entry name" value="Winged helix-like DNA-binding domain superfamily/Winged helix DNA-binding domain"/>
    <property type="match status" value="1"/>
</dbReference>
<dbReference type="Gene3D" id="1.10.4040.10">
    <property type="entry name" value="Penicillinase repressor domain"/>
    <property type="match status" value="1"/>
</dbReference>
<keyword evidence="2" id="KW-0805">Transcription regulation</keyword>
<evidence type="ECO:0000313" key="6">
    <source>
        <dbReference type="EMBL" id="HDR52247.1"/>
    </source>
</evidence>
<comment type="similarity">
    <text evidence="1">Belongs to the BlaI transcriptional regulatory family.</text>
</comment>
<accession>A0A831LSS0</accession>
<keyword evidence="4" id="KW-0804">Transcription</keyword>
<dbReference type="AlphaFoldDB" id="A0A831LSS0"/>
<reference evidence="6" key="1">
    <citation type="journal article" date="2020" name="mSystems">
        <title>Genome- and Community-Level Interaction Insights into Carbon Utilization and Element Cycling Functions of Hydrothermarchaeota in Hydrothermal Sediment.</title>
        <authorList>
            <person name="Zhou Z."/>
            <person name="Liu Y."/>
            <person name="Xu W."/>
            <person name="Pan J."/>
            <person name="Luo Z.H."/>
            <person name="Li M."/>
        </authorList>
    </citation>
    <scope>NUCLEOTIDE SEQUENCE [LARGE SCALE GENOMIC DNA]</scope>
    <source>
        <strain evidence="6">SpSt-1217</strain>
    </source>
</reference>
<dbReference type="Pfam" id="PF03965">
    <property type="entry name" value="Penicillinase_R"/>
    <property type="match status" value="1"/>
</dbReference>
<comment type="caution">
    <text evidence="6">The sequence shown here is derived from an EMBL/GenBank/DDBJ whole genome shotgun (WGS) entry which is preliminary data.</text>
</comment>
<dbReference type="InterPro" id="IPR005650">
    <property type="entry name" value="BlaI_family"/>
</dbReference>
<dbReference type="InterPro" id="IPR036388">
    <property type="entry name" value="WH-like_DNA-bd_sf"/>
</dbReference>
<dbReference type="SUPFAM" id="SSF46785">
    <property type="entry name" value="Winged helix' DNA-binding domain"/>
    <property type="match status" value="1"/>
</dbReference>
<evidence type="ECO:0000256" key="3">
    <source>
        <dbReference type="ARBA" id="ARBA00023125"/>
    </source>
</evidence>
<feature type="coiled-coil region" evidence="5">
    <location>
        <begin position="98"/>
        <end position="125"/>
    </location>
</feature>
<dbReference type="PIRSF" id="PIRSF019455">
    <property type="entry name" value="CopR_AtkY"/>
    <property type="match status" value="1"/>
</dbReference>
<keyword evidence="3" id="KW-0238">DNA-binding</keyword>
<keyword evidence="5" id="KW-0175">Coiled coil</keyword>
<dbReference type="EMBL" id="DSDK01000645">
    <property type="protein sequence ID" value="HDR52247.1"/>
    <property type="molecule type" value="Genomic_DNA"/>
</dbReference>
<evidence type="ECO:0000256" key="4">
    <source>
        <dbReference type="ARBA" id="ARBA00023163"/>
    </source>
</evidence>
<evidence type="ECO:0000256" key="5">
    <source>
        <dbReference type="SAM" id="Coils"/>
    </source>
</evidence>
<dbReference type="InterPro" id="IPR036390">
    <property type="entry name" value="WH_DNA-bd_sf"/>
</dbReference>
<dbReference type="Proteomes" id="UP000886047">
    <property type="component" value="Unassembled WGS sequence"/>
</dbReference>
<dbReference type="GO" id="GO:0045892">
    <property type="term" value="P:negative regulation of DNA-templated transcription"/>
    <property type="evidence" value="ECO:0007669"/>
    <property type="project" value="InterPro"/>
</dbReference>
<sequence>MKTLTKAEEQIMQILWGLKEGVVKDVVEQFEEPRPAYTTVATVLKVLENKGFVSCRKIGNTNLFFPEVKKQEYARFQFGSLLQDYFHGSFPKLATFFAKENNLSISELEEMLKITENELRKDDNKE</sequence>
<name>A0A831LSS0_9BACT</name>